<keyword evidence="2" id="KW-1185">Reference proteome</keyword>
<dbReference type="AlphaFoldDB" id="A0A1V3JG83"/>
<dbReference type="OrthoDB" id="273564at2"/>
<proteinExistence type="predicted"/>
<dbReference type="Proteomes" id="UP000188602">
    <property type="component" value="Unassembled WGS sequence"/>
</dbReference>
<sequence length="259" mass="29638">MHKLLLMVTDAFMLECGTLPHCYFDLLGGYVGSGINSQWKINNLKNELSSIEFEIRYYNSCFCLVAHTKNVFINASTRPLPEDGVIKLNDNDLISLFNYKIRAKVFTNEVEVVTLQDELSYLVNKPTDKLMLNLEVHRDKAHLVNVRSDDNDLLVQKANEINLDPLLALKVDEEDMNVEVVNDTSERIRVADYKFFNPNIESGLECYAPTEFSTLSYEFQPDTDNLVVENKVLSRGGISSPRKIEMKKDTVLDPLFFIK</sequence>
<accession>A0A1V3JG83</accession>
<protein>
    <submittedName>
        <fullName evidence="1">Uncharacterized protein</fullName>
    </submittedName>
</protein>
<dbReference type="RefSeq" id="WP_077425670.1">
    <property type="nucleotide sequence ID" value="NZ_MLHQ01000039.1"/>
</dbReference>
<name>A0A1V3JG83_9PAST</name>
<evidence type="ECO:0000313" key="2">
    <source>
        <dbReference type="Proteomes" id="UP000188602"/>
    </source>
</evidence>
<reference evidence="1 2" key="1">
    <citation type="submission" date="2016-10" db="EMBL/GenBank/DDBJ databases">
        <title>Rodentibacter gen. nov. and new species.</title>
        <authorList>
            <person name="Christensen H."/>
        </authorList>
    </citation>
    <scope>NUCLEOTIDE SEQUENCE [LARGE SCALE GENOMIC DNA]</scope>
    <source>
        <strain evidence="1 2">Ac151</strain>
    </source>
</reference>
<evidence type="ECO:0000313" key="1">
    <source>
        <dbReference type="EMBL" id="OOF55437.1"/>
    </source>
</evidence>
<organism evidence="1 2">
    <name type="scientific">Rodentibacter myodis</name>
    <dbReference type="NCBI Taxonomy" id="1907939"/>
    <lineage>
        <taxon>Bacteria</taxon>
        <taxon>Pseudomonadati</taxon>
        <taxon>Pseudomonadota</taxon>
        <taxon>Gammaproteobacteria</taxon>
        <taxon>Pasteurellales</taxon>
        <taxon>Pasteurellaceae</taxon>
        <taxon>Rodentibacter</taxon>
    </lineage>
</organism>
<comment type="caution">
    <text evidence="1">The sequence shown here is derived from an EMBL/GenBank/DDBJ whole genome shotgun (WGS) entry which is preliminary data.</text>
</comment>
<dbReference type="EMBL" id="MLHQ01000039">
    <property type="protein sequence ID" value="OOF55437.1"/>
    <property type="molecule type" value="Genomic_DNA"/>
</dbReference>
<dbReference type="STRING" id="1907939.BKL49_11570"/>
<gene>
    <name evidence="1" type="ORF">BKL49_11570</name>
</gene>